<evidence type="ECO:0000256" key="1">
    <source>
        <dbReference type="ARBA" id="ARBA00003195"/>
    </source>
</evidence>
<dbReference type="EnsemblMetazoa" id="G26024.5">
    <property type="protein sequence ID" value="G26024.5:cds"/>
    <property type="gene ID" value="G26024"/>
</dbReference>
<evidence type="ECO:0000313" key="12">
    <source>
        <dbReference type="Proteomes" id="UP000005408"/>
    </source>
</evidence>
<dbReference type="OrthoDB" id="286811at2759"/>
<dbReference type="Proteomes" id="UP000005408">
    <property type="component" value="Unassembled WGS sequence"/>
</dbReference>
<comment type="subcellular location">
    <subcellularLocation>
        <location evidence="2">Mitochondrion inner membrane</location>
        <topology evidence="2">Peripheral membrane protein</topology>
        <orientation evidence="2">Matrix side</orientation>
    </subcellularLocation>
</comment>
<protein>
    <recommendedName>
        <fullName evidence="13">NADH dehydrogenase [ubiquinone] 1 alpha subcomplex subunit 5</fullName>
    </recommendedName>
</protein>
<proteinExistence type="inferred from homology"/>
<dbReference type="GO" id="GO:0005743">
    <property type="term" value="C:mitochondrial inner membrane"/>
    <property type="evidence" value="ECO:0007669"/>
    <property type="project" value="UniProtKB-SubCell"/>
</dbReference>
<comment type="function">
    <text evidence="1">Accessory subunit of the mitochondrial membrane respiratory chain NADH dehydrogenase (Complex I), that is believed not to be involved in catalysis. Complex I functions in the transfer of electrons from NADH to the respiratory chain. The immediate electron acceptor for the enzyme is believed to be ubiquinone.</text>
</comment>
<keyword evidence="7" id="KW-0999">Mitochondrion inner membrane</keyword>
<accession>A0A8W8L022</accession>
<evidence type="ECO:0000256" key="8">
    <source>
        <dbReference type="ARBA" id="ARBA00022982"/>
    </source>
</evidence>
<comment type="subunit">
    <text evidence="4">Complex I is composed of 45 different subunits.</text>
</comment>
<dbReference type="OMA" id="ENQWKWP"/>
<dbReference type="Pfam" id="PF04716">
    <property type="entry name" value="ETC_C1_NDUFA5"/>
    <property type="match status" value="1"/>
</dbReference>
<dbReference type="EnsemblMetazoa" id="G26024.3">
    <property type="protein sequence ID" value="G26024.3:cds"/>
    <property type="gene ID" value="G26024"/>
</dbReference>
<evidence type="ECO:0000256" key="3">
    <source>
        <dbReference type="ARBA" id="ARBA00010261"/>
    </source>
</evidence>
<evidence type="ECO:0008006" key="13">
    <source>
        <dbReference type="Google" id="ProtNLM"/>
    </source>
</evidence>
<evidence type="ECO:0000256" key="2">
    <source>
        <dbReference type="ARBA" id="ARBA00004443"/>
    </source>
</evidence>
<dbReference type="InterPro" id="IPR006806">
    <property type="entry name" value="NDUFA5"/>
</dbReference>
<dbReference type="EnsemblMetazoa" id="G26024.1">
    <property type="protein sequence ID" value="G26024.1:cds"/>
    <property type="gene ID" value="G26024"/>
</dbReference>
<evidence type="ECO:0000256" key="9">
    <source>
        <dbReference type="ARBA" id="ARBA00023128"/>
    </source>
</evidence>
<keyword evidence="12" id="KW-1185">Reference proteome</keyword>
<evidence type="ECO:0000256" key="4">
    <source>
        <dbReference type="ARBA" id="ARBA00011533"/>
    </source>
</evidence>
<dbReference type="EnsemblMetazoa" id="G26024.4">
    <property type="protein sequence ID" value="G26024.4:cds"/>
    <property type="gene ID" value="G26024"/>
</dbReference>
<keyword evidence="8" id="KW-0249">Electron transport</keyword>
<organism evidence="11 12">
    <name type="scientific">Magallana gigas</name>
    <name type="common">Pacific oyster</name>
    <name type="synonym">Crassostrea gigas</name>
    <dbReference type="NCBI Taxonomy" id="29159"/>
    <lineage>
        <taxon>Eukaryota</taxon>
        <taxon>Metazoa</taxon>
        <taxon>Spiralia</taxon>
        <taxon>Lophotrochozoa</taxon>
        <taxon>Mollusca</taxon>
        <taxon>Bivalvia</taxon>
        <taxon>Autobranchia</taxon>
        <taxon>Pteriomorphia</taxon>
        <taxon>Ostreida</taxon>
        <taxon>Ostreoidea</taxon>
        <taxon>Ostreidae</taxon>
        <taxon>Magallana</taxon>
    </lineage>
</organism>
<evidence type="ECO:0000256" key="7">
    <source>
        <dbReference type="ARBA" id="ARBA00022792"/>
    </source>
</evidence>
<dbReference type="PANTHER" id="PTHR12653:SF0">
    <property type="entry name" value="NADH DEHYDROGENASE [UBIQUINONE] 1 ALPHA SUBCOMPLEX SUBUNIT 5"/>
    <property type="match status" value="1"/>
</dbReference>
<name>A0A8W8L022_MAGGI</name>
<evidence type="ECO:0000313" key="11">
    <source>
        <dbReference type="EnsemblMetazoa" id="G26024.5:cds"/>
    </source>
</evidence>
<dbReference type="GO" id="GO:0022904">
    <property type="term" value="P:respiratory electron transport chain"/>
    <property type="evidence" value="ECO:0007669"/>
    <property type="project" value="InterPro"/>
</dbReference>
<keyword evidence="6" id="KW-0679">Respiratory chain</keyword>
<reference evidence="11" key="1">
    <citation type="submission" date="2022-08" db="UniProtKB">
        <authorList>
            <consortium name="EnsemblMetazoa"/>
        </authorList>
    </citation>
    <scope>IDENTIFICATION</scope>
    <source>
        <strain evidence="11">05x7-T-G4-1.051#20</strain>
    </source>
</reference>
<keyword evidence="10" id="KW-0472">Membrane</keyword>
<sequence length="119" mass="14296">MAYPYMRKLGTGLTGMMKVEHPHRRLTILYEKIIQTLVRFPAESVYRQHSEPLYREKLAHVKATEDVKKLEELLGDVHIEMSLDQADRELQLTREMMKWRVWEPLHEEAPKDQWTWPPN</sequence>
<dbReference type="AlphaFoldDB" id="A0A8W8L022"/>
<keyword evidence="5" id="KW-0813">Transport</keyword>
<keyword evidence="9" id="KW-0496">Mitochondrion</keyword>
<comment type="similarity">
    <text evidence="3">Belongs to the complex I NDUFA5 subunit family.</text>
</comment>
<dbReference type="PANTHER" id="PTHR12653">
    <property type="entry name" value="NADH-UBIQUINONE OXIDOREDUCTASE 13 KD-B SUBUNIT"/>
    <property type="match status" value="1"/>
</dbReference>
<evidence type="ECO:0000256" key="10">
    <source>
        <dbReference type="ARBA" id="ARBA00023136"/>
    </source>
</evidence>
<evidence type="ECO:0000256" key="5">
    <source>
        <dbReference type="ARBA" id="ARBA00022448"/>
    </source>
</evidence>
<dbReference type="EnsemblMetazoa" id="G26024.2">
    <property type="protein sequence ID" value="G26024.2:cds"/>
    <property type="gene ID" value="G26024"/>
</dbReference>
<evidence type="ECO:0000256" key="6">
    <source>
        <dbReference type="ARBA" id="ARBA00022660"/>
    </source>
</evidence>